<evidence type="ECO:0000313" key="2">
    <source>
        <dbReference type="EMBL" id="CAH0528781.1"/>
    </source>
</evidence>
<sequence>MPPHNGKSKVQSRTGILASLLAAGFVVSGLFADTLVGLIIGIILIDLGVFSAQVSNQVRVFSIDPQAQSRINGVYMLAYYLGGAFGSFAGIQAFERAGWLGVVGFSVVVVALGFIVNRVSKP</sequence>
<dbReference type="Gene3D" id="1.20.1250.20">
    <property type="entry name" value="MFS general substrate transporter like domains"/>
    <property type="match status" value="1"/>
</dbReference>
<dbReference type="Proteomes" id="UP000838160">
    <property type="component" value="Unassembled WGS sequence"/>
</dbReference>
<name>A0ABM8ZLK2_9VIBR</name>
<keyword evidence="1" id="KW-0472">Membrane</keyword>
<dbReference type="InterPro" id="IPR036259">
    <property type="entry name" value="MFS_trans_sf"/>
</dbReference>
<comment type="caution">
    <text evidence="2">The sequence shown here is derived from an EMBL/GenBank/DDBJ whole genome shotgun (WGS) entry which is preliminary data.</text>
</comment>
<evidence type="ECO:0000256" key="1">
    <source>
        <dbReference type="SAM" id="Phobius"/>
    </source>
</evidence>
<proteinExistence type="predicted"/>
<keyword evidence="1" id="KW-1133">Transmembrane helix</keyword>
<organism evidence="2 3">
    <name type="scientific">Vibrio hippocampi</name>
    <dbReference type="NCBI Taxonomy" id="654686"/>
    <lineage>
        <taxon>Bacteria</taxon>
        <taxon>Pseudomonadati</taxon>
        <taxon>Pseudomonadota</taxon>
        <taxon>Gammaproteobacteria</taxon>
        <taxon>Vibrionales</taxon>
        <taxon>Vibrionaceae</taxon>
        <taxon>Vibrio</taxon>
    </lineage>
</organism>
<feature type="transmembrane region" description="Helical" evidence="1">
    <location>
        <begin position="71"/>
        <end position="91"/>
    </location>
</feature>
<dbReference type="EMBL" id="CAKLCM010000003">
    <property type="protein sequence ID" value="CAH0528781.1"/>
    <property type="molecule type" value="Genomic_DNA"/>
</dbReference>
<keyword evidence="1" id="KW-0812">Transmembrane</keyword>
<keyword evidence="3" id="KW-1185">Reference proteome</keyword>
<feature type="transmembrane region" description="Helical" evidence="1">
    <location>
        <begin position="97"/>
        <end position="116"/>
    </location>
</feature>
<dbReference type="PANTHER" id="PTHR42910:SF1">
    <property type="entry name" value="MAJOR FACILITATOR SUPERFAMILY (MFS) PROFILE DOMAIN-CONTAINING PROTEIN"/>
    <property type="match status" value="1"/>
</dbReference>
<reference evidence="2" key="1">
    <citation type="submission" date="2021-12" db="EMBL/GenBank/DDBJ databases">
        <authorList>
            <person name="Rodrigo-Torres L."/>
            <person name="Arahal R. D."/>
            <person name="Lucena T."/>
        </authorList>
    </citation>
    <scope>NUCLEOTIDE SEQUENCE</scope>
    <source>
        <strain evidence="2">CECT 8226</strain>
    </source>
</reference>
<dbReference type="PANTHER" id="PTHR42910">
    <property type="entry name" value="TRANSPORTER SCO4007-RELATED"/>
    <property type="match status" value="1"/>
</dbReference>
<dbReference type="SUPFAM" id="SSF103473">
    <property type="entry name" value="MFS general substrate transporter"/>
    <property type="match status" value="1"/>
</dbReference>
<protein>
    <recommendedName>
        <fullName evidence="4">MFS transporter</fullName>
    </recommendedName>
</protein>
<feature type="transmembrane region" description="Helical" evidence="1">
    <location>
        <begin position="20"/>
        <end position="50"/>
    </location>
</feature>
<evidence type="ECO:0000313" key="3">
    <source>
        <dbReference type="Proteomes" id="UP000838160"/>
    </source>
</evidence>
<accession>A0ABM8ZLK2</accession>
<gene>
    <name evidence="2" type="ORF">VHP8226_02808</name>
</gene>
<evidence type="ECO:0008006" key="4">
    <source>
        <dbReference type="Google" id="ProtNLM"/>
    </source>
</evidence>